<dbReference type="PANTHER" id="PTHR43471">
    <property type="entry name" value="ABC TRANSPORTER PERMEASE"/>
    <property type="match status" value="1"/>
</dbReference>
<feature type="transmembrane region" description="Helical" evidence="5">
    <location>
        <begin position="256"/>
        <end position="277"/>
    </location>
</feature>
<accession>A0ABN3U933</accession>
<feature type="transmembrane region" description="Helical" evidence="5">
    <location>
        <begin position="168"/>
        <end position="192"/>
    </location>
</feature>
<dbReference type="EMBL" id="BAAATZ010000012">
    <property type="protein sequence ID" value="GAA2727012.1"/>
    <property type="molecule type" value="Genomic_DNA"/>
</dbReference>
<evidence type="ECO:0000256" key="3">
    <source>
        <dbReference type="ARBA" id="ARBA00022989"/>
    </source>
</evidence>
<dbReference type="PANTHER" id="PTHR43471:SF3">
    <property type="entry name" value="ABC TRANSPORTER PERMEASE PROTEIN NATB"/>
    <property type="match status" value="1"/>
</dbReference>
<gene>
    <name evidence="7" type="ORF">GCM10010439_31650</name>
</gene>
<dbReference type="InterPro" id="IPR013525">
    <property type="entry name" value="ABC2_TM"/>
</dbReference>
<organism evidence="7 8">
    <name type="scientific">Actinocorallia aurantiaca</name>
    <dbReference type="NCBI Taxonomy" id="46204"/>
    <lineage>
        <taxon>Bacteria</taxon>
        <taxon>Bacillati</taxon>
        <taxon>Actinomycetota</taxon>
        <taxon>Actinomycetes</taxon>
        <taxon>Streptosporangiales</taxon>
        <taxon>Thermomonosporaceae</taxon>
        <taxon>Actinocorallia</taxon>
    </lineage>
</organism>
<feature type="transmembrane region" description="Helical" evidence="5">
    <location>
        <begin position="213"/>
        <end position="236"/>
    </location>
</feature>
<sequence length="393" mass="40998">MNPLTEVRLIAARELARLRTKMFVIGTAVMMVLVAGLLIGIKLLGGSATTVGFVEKGFGGQVAAVASAMKFDLETRDVPSEKEGERLVREGELDALVLDGPLRMVVKGEPDGQLEAALSALAQQSALNGELAAAGVDPAKVNQAVAGATVEVVSLEGADELRDLRMGLAMGLAVLLFLMLQVSGVMVAQGVVEEKSSRVVELLLSSVRPWQLMAGKVLGLGVLGFVQMGLVVAAGVGAQVATGALDLPVGDLAGTVVWSLVWFVAGYTLYALLYAAFAATVSRQEDIGGVTAPIQVVLMAGYFMCFTLVPSDPDGLLVRILSFVPVFAPLLMPVRAVFGAPWWEQALSLGVTVVVVVALVWLAGRMYSNSVLRTGGRVGLKEAIGGGSPARRS</sequence>
<dbReference type="Proteomes" id="UP001501842">
    <property type="component" value="Unassembled WGS sequence"/>
</dbReference>
<comment type="subcellular location">
    <subcellularLocation>
        <location evidence="1">Membrane</location>
        <topology evidence="1">Multi-pass membrane protein</topology>
    </subcellularLocation>
</comment>
<evidence type="ECO:0000256" key="5">
    <source>
        <dbReference type="SAM" id="Phobius"/>
    </source>
</evidence>
<dbReference type="Pfam" id="PF12698">
    <property type="entry name" value="ABC2_membrane_3"/>
    <property type="match status" value="1"/>
</dbReference>
<evidence type="ECO:0000313" key="7">
    <source>
        <dbReference type="EMBL" id="GAA2727012.1"/>
    </source>
</evidence>
<feature type="transmembrane region" description="Helical" evidence="5">
    <location>
        <begin position="289"/>
        <end position="310"/>
    </location>
</feature>
<reference evidence="7 8" key="1">
    <citation type="journal article" date="2019" name="Int. J. Syst. Evol. Microbiol.">
        <title>The Global Catalogue of Microorganisms (GCM) 10K type strain sequencing project: providing services to taxonomists for standard genome sequencing and annotation.</title>
        <authorList>
            <consortium name="The Broad Institute Genomics Platform"/>
            <consortium name="The Broad Institute Genome Sequencing Center for Infectious Disease"/>
            <person name="Wu L."/>
            <person name="Ma J."/>
        </authorList>
    </citation>
    <scope>NUCLEOTIDE SEQUENCE [LARGE SCALE GENOMIC DNA]</scope>
    <source>
        <strain evidence="7 8">JCM 8201</strain>
    </source>
</reference>
<keyword evidence="8" id="KW-1185">Reference proteome</keyword>
<name>A0ABN3U933_9ACTN</name>
<keyword evidence="2 5" id="KW-0812">Transmembrane</keyword>
<proteinExistence type="predicted"/>
<evidence type="ECO:0000313" key="8">
    <source>
        <dbReference type="Proteomes" id="UP001501842"/>
    </source>
</evidence>
<evidence type="ECO:0000256" key="4">
    <source>
        <dbReference type="ARBA" id="ARBA00023136"/>
    </source>
</evidence>
<feature type="transmembrane region" description="Helical" evidence="5">
    <location>
        <begin position="346"/>
        <end position="364"/>
    </location>
</feature>
<evidence type="ECO:0000256" key="2">
    <source>
        <dbReference type="ARBA" id="ARBA00022692"/>
    </source>
</evidence>
<evidence type="ECO:0000256" key="1">
    <source>
        <dbReference type="ARBA" id="ARBA00004141"/>
    </source>
</evidence>
<dbReference type="RefSeq" id="WP_344451141.1">
    <property type="nucleotide sequence ID" value="NZ_BAAATZ010000012.1"/>
</dbReference>
<feature type="domain" description="ABC-2 type transporter transmembrane" evidence="6">
    <location>
        <begin position="23"/>
        <end position="363"/>
    </location>
</feature>
<keyword evidence="4 5" id="KW-0472">Membrane</keyword>
<protein>
    <submittedName>
        <fullName evidence="7">ABC transporter permease</fullName>
    </submittedName>
</protein>
<keyword evidence="3 5" id="KW-1133">Transmembrane helix</keyword>
<feature type="transmembrane region" description="Helical" evidence="5">
    <location>
        <begin position="23"/>
        <end position="44"/>
    </location>
</feature>
<comment type="caution">
    <text evidence="7">The sequence shown here is derived from an EMBL/GenBank/DDBJ whole genome shotgun (WGS) entry which is preliminary data.</text>
</comment>
<evidence type="ECO:0000259" key="6">
    <source>
        <dbReference type="Pfam" id="PF12698"/>
    </source>
</evidence>